<gene>
    <name evidence="2" type="ORF">BS297_15055</name>
    <name evidence="4" type="ORF">G9444_5495</name>
    <name evidence="3" type="ORF">I3517_10100</name>
    <name evidence="5" type="ORF">QIE55_25820</name>
</gene>
<evidence type="ECO:0000313" key="2">
    <source>
        <dbReference type="EMBL" id="KAB2584533.1"/>
    </source>
</evidence>
<evidence type="ECO:0000313" key="4">
    <source>
        <dbReference type="EMBL" id="QIP42738.1"/>
    </source>
</evidence>
<organism evidence="2 6">
    <name type="scientific">Rhodococcus erythropolis</name>
    <name type="common">Arthrobacter picolinophilus</name>
    <dbReference type="NCBI Taxonomy" id="1833"/>
    <lineage>
        <taxon>Bacteria</taxon>
        <taxon>Bacillati</taxon>
        <taxon>Actinomycetota</taxon>
        <taxon>Actinomycetes</taxon>
        <taxon>Mycobacteriales</taxon>
        <taxon>Nocardiaceae</taxon>
        <taxon>Rhodococcus</taxon>
        <taxon>Rhodococcus erythropolis group</taxon>
    </lineage>
</organism>
<dbReference type="OMA" id="SDCAPHW"/>
<evidence type="ECO:0000313" key="8">
    <source>
        <dbReference type="Proteomes" id="UP000627573"/>
    </source>
</evidence>
<evidence type="ECO:0000313" key="3">
    <source>
        <dbReference type="EMBL" id="MBH5142968.1"/>
    </source>
</evidence>
<dbReference type="Proteomes" id="UP000325576">
    <property type="component" value="Unassembled WGS sequence"/>
</dbReference>
<dbReference type="AlphaFoldDB" id="A0A0E4AC49"/>
<reference evidence="3 8" key="3">
    <citation type="submission" date="2020-12" db="EMBL/GenBank/DDBJ databases">
        <title>Draft genome sequence of furan degrading bacterial strain FUR100.</title>
        <authorList>
            <person name="Woiski C."/>
        </authorList>
    </citation>
    <scope>NUCLEOTIDE SEQUENCE [LARGE SCALE GENOMIC DNA]</scope>
    <source>
        <strain evidence="3 8">FUR100</strain>
    </source>
</reference>
<feature type="domain" description="Putative glutamine amidotransferase" evidence="1">
    <location>
        <begin position="4"/>
        <end position="247"/>
    </location>
</feature>
<dbReference type="Proteomes" id="UP000627573">
    <property type="component" value="Unassembled WGS sequence"/>
</dbReference>
<dbReference type="SUPFAM" id="SSF52317">
    <property type="entry name" value="Class I glutamine amidotransferase-like"/>
    <property type="match status" value="1"/>
</dbReference>
<evidence type="ECO:0000259" key="1">
    <source>
        <dbReference type="Pfam" id="PF07090"/>
    </source>
</evidence>
<dbReference type="PANTHER" id="PTHR37947">
    <property type="entry name" value="BLL2462 PROTEIN"/>
    <property type="match status" value="1"/>
</dbReference>
<dbReference type="KEGG" id="reb:XU06_25380"/>
<dbReference type="Proteomes" id="UP001230933">
    <property type="component" value="Chromosome"/>
</dbReference>
<dbReference type="RefSeq" id="WP_003939869.1">
    <property type="nucleotide sequence ID" value="NZ_BHXB01000001.1"/>
</dbReference>
<dbReference type="InterPro" id="IPR010768">
    <property type="entry name" value="GATase1-like"/>
</dbReference>
<accession>A0A0E4AC49</accession>
<dbReference type="EMBL" id="CP050124">
    <property type="protein sequence ID" value="QIP42738.1"/>
    <property type="molecule type" value="Genomic_DNA"/>
</dbReference>
<dbReference type="GeneID" id="57484875"/>
<dbReference type="Pfam" id="PF07090">
    <property type="entry name" value="GATase1_like"/>
    <property type="match status" value="1"/>
</dbReference>
<dbReference type="Proteomes" id="UP000502345">
    <property type="component" value="Chromosome"/>
</dbReference>
<dbReference type="Gene3D" id="3.40.50.880">
    <property type="match status" value="1"/>
</dbReference>
<dbReference type="OrthoDB" id="9781333at2"/>
<dbReference type="EMBL" id="JAECSB010000031">
    <property type="protein sequence ID" value="MBH5142968.1"/>
    <property type="molecule type" value="Genomic_DNA"/>
</dbReference>
<dbReference type="EMBL" id="MRBO01000427">
    <property type="protein sequence ID" value="KAB2584533.1"/>
    <property type="molecule type" value="Genomic_DNA"/>
</dbReference>
<reference evidence="5" key="4">
    <citation type="submission" date="2023-08" db="EMBL/GenBank/DDBJ databases">
        <title>Isolation and Characterization of Rhodococcus erythropolis MGMM8.</title>
        <authorList>
            <person name="Diabankana R.G.C."/>
            <person name="Afordoanyi D.M."/>
            <person name="Validov S.Z."/>
        </authorList>
    </citation>
    <scope>NUCLEOTIDE SEQUENCE</scope>
    <source>
        <strain evidence="5">MGMM8</strain>
    </source>
</reference>
<protein>
    <submittedName>
        <fullName evidence="2">Cytoplasmic protein</fullName>
    </submittedName>
    <submittedName>
        <fullName evidence="5">Glutamine amidotransferase</fullName>
    </submittedName>
</protein>
<dbReference type="PANTHER" id="PTHR37947:SF1">
    <property type="entry name" value="BLL2462 PROTEIN"/>
    <property type="match status" value="1"/>
</dbReference>
<dbReference type="STRING" id="1833.XU06_25380"/>
<dbReference type="CDD" id="cd03143">
    <property type="entry name" value="A4_beta-galactosidase_middle_domain"/>
    <property type="match status" value="1"/>
</dbReference>
<proteinExistence type="predicted"/>
<evidence type="ECO:0000313" key="7">
    <source>
        <dbReference type="Proteomes" id="UP000502345"/>
    </source>
</evidence>
<sequence>MGKRVLIAGESWMTTSTHVKGVDEFSVHSYVEGVGPLRDALTSRGHDVTHMPAHLVPTQFPGTAEALSQFDVVVLSDIGANSLQLAPGVFDQFRAGEDRLVALRDWVNAGGSLMMIGGYLSFSGFQARAAFRQTAIAEVLPVTMLAEDDRVETPAGIVPTVVDAAHPALGGAGDSWPALLGYNRVVAKDGAVVPATINGDPLVAAGEYGAGRSIVFTSDCSPHWAPPEFCEQWPGYTDLFDGLISWVAGE</sequence>
<evidence type="ECO:0000313" key="6">
    <source>
        <dbReference type="Proteomes" id="UP000325576"/>
    </source>
</evidence>
<keyword evidence="8" id="KW-1185">Reference proteome</keyword>
<evidence type="ECO:0000313" key="5">
    <source>
        <dbReference type="EMBL" id="WGV48908.1"/>
    </source>
</evidence>
<reference evidence="2 6" key="1">
    <citation type="journal article" date="2017" name="Poromechanics V (2013)">
        <title>Genomic Characterization of the Arsenic-Tolerant Actinobacterium, &lt;i&gt;Rhodococcus erythropolis&lt;/i&gt; S43.</title>
        <authorList>
            <person name="Retamal-Morales G."/>
            <person name="Mehnert M."/>
            <person name="Schwabe R."/>
            <person name="Tischler D."/>
            <person name="Schloemann M."/>
            <person name="Levican G.J."/>
        </authorList>
    </citation>
    <scope>NUCLEOTIDE SEQUENCE [LARGE SCALE GENOMIC DNA]</scope>
    <source>
        <strain evidence="2 6">S43</strain>
    </source>
</reference>
<dbReference type="InterPro" id="IPR029062">
    <property type="entry name" value="Class_I_gatase-like"/>
</dbReference>
<dbReference type="EMBL" id="CP124545">
    <property type="protein sequence ID" value="WGV48908.1"/>
    <property type="molecule type" value="Genomic_DNA"/>
</dbReference>
<reference evidence="4 7" key="2">
    <citation type="submission" date="2020-03" db="EMBL/GenBank/DDBJ databases">
        <title>Screen low temperature-resistant strains for efficient degradation of petroleum hydrocarbons under the low temperature.</title>
        <authorList>
            <person name="Wang Y."/>
            <person name="Chen J."/>
        </authorList>
    </citation>
    <scope>NUCLEOTIDE SEQUENCE [LARGE SCALE GENOMIC DNA]</scope>
    <source>
        <strain evidence="4 7">KB1</strain>
    </source>
</reference>
<keyword evidence="5" id="KW-0315">Glutamine amidotransferase</keyword>
<name>A0A0E4AC49_RHOER</name>